<dbReference type="InterPro" id="IPR000906">
    <property type="entry name" value="ZU5_dom"/>
</dbReference>
<dbReference type="SUPFAM" id="SSF82895">
    <property type="entry name" value="TSP-1 type 1 repeat"/>
    <property type="match status" value="2"/>
</dbReference>
<dbReference type="SMART" id="SM00209">
    <property type="entry name" value="TSP1"/>
    <property type="match status" value="2"/>
</dbReference>
<dbReference type="InterPro" id="IPR000884">
    <property type="entry name" value="TSP1_rpt"/>
</dbReference>
<dbReference type="CDD" id="cd08781">
    <property type="entry name" value="Death_UNC5-like"/>
    <property type="match status" value="1"/>
</dbReference>
<dbReference type="InterPro" id="IPR036383">
    <property type="entry name" value="TSP1_rpt_sf"/>
</dbReference>
<dbReference type="FunFam" id="2.20.100.10:FF:000002">
    <property type="entry name" value="Unc-5 netrin receptor C"/>
    <property type="match status" value="1"/>
</dbReference>
<evidence type="ECO:0000256" key="5">
    <source>
        <dbReference type="ARBA" id="ARBA00023136"/>
    </source>
</evidence>
<protein>
    <recommendedName>
        <fullName evidence="7">Netrin receptor UNC5</fullName>
    </recommendedName>
</protein>
<dbReference type="PANTHER" id="PTHR12582">
    <property type="entry name" value="NETRIN RECEPTOR UNC5"/>
    <property type="match status" value="1"/>
</dbReference>
<evidence type="ECO:0000313" key="9">
    <source>
        <dbReference type="EMBL" id="VDP01460.1"/>
    </source>
</evidence>
<evidence type="ECO:0000313" key="11">
    <source>
        <dbReference type="WBParaSite" id="SBAD_0000368201-mRNA-1"/>
    </source>
</evidence>
<organism evidence="11">
    <name type="scientific">Soboliphyme baturini</name>
    <dbReference type="NCBI Taxonomy" id="241478"/>
    <lineage>
        <taxon>Eukaryota</taxon>
        <taxon>Metazoa</taxon>
        <taxon>Ecdysozoa</taxon>
        <taxon>Nematoda</taxon>
        <taxon>Enoplea</taxon>
        <taxon>Dorylaimia</taxon>
        <taxon>Dioctophymatida</taxon>
        <taxon>Dioctophymatoidea</taxon>
        <taxon>Soboliphymatidae</taxon>
        <taxon>Soboliphyme</taxon>
    </lineage>
</organism>
<reference evidence="9 10" key="2">
    <citation type="submission" date="2018-11" db="EMBL/GenBank/DDBJ databases">
        <authorList>
            <consortium name="Pathogen Informatics"/>
        </authorList>
    </citation>
    <scope>NUCLEOTIDE SEQUENCE [LARGE SCALE GENOMIC DNA]</scope>
</reference>
<dbReference type="Proteomes" id="UP000270296">
    <property type="component" value="Unassembled WGS sequence"/>
</dbReference>
<dbReference type="Pfam" id="PF17217">
    <property type="entry name" value="UPA"/>
    <property type="match status" value="1"/>
</dbReference>
<dbReference type="InterPro" id="IPR033772">
    <property type="entry name" value="UPA"/>
</dbReference>
<keyword evidence="7" id="KW-0393">Immunoglobulin domain</keyword>
<dbReference type="SMART" id="SM00005">
    <property type="entry name" value="DEATH"/>
    <property type="match status" value="1"/>
</dbReference>
<evidence type="ECO:0000256" key="7">
    <source>
        <dbReference type="RuleBase" id="RU367033"/>
    </source>
</evidence>
<dbReference type="InterPro" id="IPR000488">
    <property type="entry name" value="Death_dom"/>
</dbReference>
<evidence type="ECO:0000256" key="4">
    <source>
        <dbReference type="ARBA" id="ARBA00022989"/>
    </source>
</evidence>
<dbReference type="SUPFAM" id="SSF47986">
    <property type="entry name" value="DEATH domain"/>
    <property type="match status" value="1"/>
</dbReference>
<name>A0A183IIS7_9BILA</name>
<dbReference type="AlphaFoldDB" id="A0A183IIS7"/>
<feature type="domain" description="Death" evidence="8">
    <location>
        <begin position="614"/>
        <end position="692"/>
    </location>
</feature>
<dbReference type="PROSITE" id="PS50092">
    <property type="entry name" value="TSP1"/>
    <property type="match status" value="2"/>
</dbReference>
<dbReference type="InterPro" id="IPR011029">
    <property type="entry name" value="DEATH-like_dom_sf"/>
</dbReference>
<sequence length="695" mass="77619">MEGRRLSPPPLVKLMEGLRPDASLGTSTESHSQTGSPLVARWNCNVWFHKASHNRKLIDSGNYTCGARNVAHERLAKPAVLQIYVDGSWSQWSGWIDPCPTSCKHFDHNRRSSVKRSRFRVCDSPPPSNGGAYCPGADKEHEDCDLLCPVDGSWSTWNDWTTCNIDCYQTRHRRCDSPTPLNGGRICHGFDRQQRNCSDAECMPNILGKSVLLEENSLNVVRSNMTMYAGLAAAVFVFLFAFLVMFALVLRRKTCHRCNKDYEIAPTSPVHVVAANRPDVAMHSPLVYDLAPSMKSDRSRVGLLACKLSVGYATRRNYFGIPCQRRCSNTECLLMSDRGISLFIPEGALIEEDIEVFLLISENRPPLNDRQTALTPAVWLGPAGLTFKKPAFTMFFNGSCDDAFSNQWSPVAVVGQETLNTSTYCQMDQNCCHVLIENSGKYALVGEGKTNAPPVSKRCRLAVFMGDSGLRVYCIADTRAALQWTLAQEEELCGRLCAVQSETLLLKQGSDFCLCLEGLSPGWTLLSASNYQEIPASHLWNSNPALHCTFSLANKENIHCIQDFPLTATLIVCQKGSKSSRSIINIDNEAVWNISDTFREFYAPVRLSAPVRLRLAALLDPPTESGNDWRMLARKLEVDHYLPYFASRPSPTDLILLLWESRQQSSKSVISLMQALRIMQREDAAFVISTYLDQV</sequence>
<dbReference type="GO" id="GO:0008045">
    <property type="term" value="P:motor neuron axon guidance"/>
    <property type="evidence" value="ECO:0007669"/>
    <property type="project" value="TreeGrafter"/>
</dbReference>
<dbReference type="PROSITE" id="PS50017">
    <property type="entry name" value="DEATH_DOMAIN"/>
    <property type="match status" value="1"/>
</dbReference>
<dbReference type="WBParaSite" id="SBAD_0000368201-mRNA-1">
    <property type="protein sequence ID" value="SBAD_0000368201-mRNA-1"/>
    <property type="gene ID" value="SBAD_0000368201"/>
</dbReference>
<keyword evidence="5 7" id="KW-0472">Membrane</keyword>
<evidence type="ECO:0000313" key="10">
    <source>
        <dbReference type="Proteomes" id="UP000270296"/>
    </source>
</evidence>
<dbReference type="Gene3D" id="2.60.220.30">
    <property type="match status" value="1"/>
</dbReference>
<keyword evidence="6" id="KW-1015">Disulfide bond</keyword>
<evidence type="ECO:0000256" key="1">
    <source>
        <dbReference type="ARBA" id="ARBA00004167"/>
    </source>
</evidence>
<keyword evidence="7" id="KW-0675">Receptor</keyword>
<dbReference type="InterPro" id="IPR037936">
    <property type="entry name" value="UNC5A-D"/>
</dbReference>
<evidence type="ECO:0000256" key="3">
    <source>
        <dbReference type="ARBA" id="ARBA00022692"/>
    </source>
</evidence>
<dbReference type="OrthoDB" id="5973910at2759"/>
<comment type="similarity">
    <text evidence="2 7">Belongs to the unc-5 family.</text>
</comment>
<accession>A0A183IIS7</accession>
<dbReference type="EMBL" id="UZAM01007793">
    <property type="protein sequence ID" value="VDP01460.1"/>
    <property type="molecule type" value="Genomic_DNA"/>
</dbReference>
<keyword evidence="3 7" id="KW-0812">Transmembrane</keyword>
<dbReference type="Pfam" id="PF00531">
    <property type="entry name" value="Death"/>
    <property type="match status" value="1"/>
</dbReference>
<dbReference type="Gene3D" id="1.10.533.10">
    <property type="entry name" value="Death Domain, Fas"/>
    <property type="match status" value="1"/>
</dbReference>
<keyword evidence="4 7" id="KW-1133">Transmembrane helix</keyword>
<comment type="function">
    <text evidence="7">Receptor for netrin required for axon guidance. Mediates axon repulsion of neuronal growth cones in the developing nervous system upon ligand binding.</text>
</comment>
<dbReference type="GO" id="GO:0005042">
    <property type="term" value="F:netrin receptor activity"/>
    <property type="evidence" value="ECO:0007669"/>
    <property type="project" value="UniProtKB-UniRule"/>
</dbReference>
<dbReference type="Pfam" id="PF00791">
    <property type="entry name" value="ZU5"/>
    <property type="match status" value="1"/>
</dbReference>
<feature type="transmembrane region" description="Helical" evidence="7">
    <location>
        <begin position="227"/>
        <end position="250"/>
    </location>
</feature>
<evidence type="ECO:0000256" key="2">
    <source>
        <dbReference type="ARBA" id="ARBA00009844"/>
    </source>
</evidence>
<evidence type="ECO:0000256" key="6">
    <source>
        <dbReference type="ARBA" id="ARBA00023157"/>
    </source>
</evidence>
<evidence type="ECO:0000259" key="8">
    <source>
        <dbReference type="PROSITE" id="PS50017"/>
    </source>
</evidence>
<proteinExistence type="inferred from homology"/>
<dbReference type="Gene3D" id="2.20.100.10">
    <property type="entry name" value="Thrombospondin type-1 (TSP1) repeat"/>
    <property type="match status" value="2"/>
</dbReference>
<reference evidence="11" key="1">
    <citation type="submission" date="2016-06" db="UniProtKB">
        <authorList>
            <consortium name="WormBaseParasite"/>
        </authorList>
    </citation>
    <scope>IDENTIFICATION</scope>
</reference>
<keyword evidence="10" id="KW-1185">Reference proteome</keyword>
<keyword evidence="7" id="KW-0217">Developmental protein</keyword>
<dbReference type="PANTHER" id="PTHR12582:SF47">
    <property type="entry name" value="NETRIN RECEPTOR UNC-5"/>
    <property type="match status" value="1"/>
</dbReference>
<comment type="subcellular location">
    <subcellularLocation>
        <location evidence="7">Cell membrane</location>
        <topology evidence="7">Single-pass type I membrane protein</topology>
    </subcellularLocation>
    <subcellularLocation>
        <location evidence="1">Membrane</location>
        <topology evidence="1">Single-pass membrane protein</topology>
    </subcellularLocation>
</comment>
<dbReference type="GO" id="GO:0005886">
    <property type="term" value="C:plasma membrane"/>
    <property type="evidence" value="ECO:0007669"/>
    <property type="project" value="UniProtKB-SubCell"/>
</dbReference>
<gene>
    <name evidence="9" type="ORF">SBAD_LOCUS3523</name>
</gene>